<dbReference type="EMBL" id="DS268110">
    <property type="protein sequence ID" value="KMM67169.1"/>
    <property type="molecule type" value="Genomic_DNA"/>
</dbReference>
<dbReference type="AlphaFoldDB" id="A0A0J6FE52"/>
<keyword evidence="2" id="KW-0812">Transmembrane</keyword>
<keyword evidence="2" id="KW-1133">Transmembrane helix</keyword>
<dbReference type="Proteomes" id="UP000054567">
    <property type="component" value="Unassembled WGS sequence"/>
</dbReference>
<reference evidence="3 4" key="1">
    <citation type="submission" date="2007-06" db="EMBL/GenBank/DDBJ databases">
        <title>The Genome Sequence of Coccidioides posadasii RMSCC_3488.</title>
        <authorList>
            <consortium name="Coccidioides Genome Resources Consortium"/>
            <consortium name="The Broad Institute Genome Sequencing Platform"/>
            <person name="Henn M.R."/>
            <person name="Sykes S."/>
            <person name="Young S."/>
            <person name="Jaffe D."/>
            <person name="Berlin A."/>
            <person name="Alvarez P."/>
            <person name="Butler J."/>
            <person name="Gnerre S."/>
            <person name="Grabherr M."/>
            <person name="Mauceli E."/>
            <person name="Brockman W."/>
            <person name="Kodira C."/>
            <person name="Alvarado L."/>
            <person name="Zeng Q."/>
            <person name="Crawford M."/>
            <person name="Antoine C."/>
            <person name="Devon K."/>
            <person name="Galgiani J."/>
            <person name="Orsborn K."/>
            <person name="Lewis M.L."/>
            <person name="Nusbaum C."/>
            <person name="Galagan J."/>
            <person name="Birren B."/>
        </authorList>
    </citation>
    <scope>NUCLEOTIDE SEQUENCE [LARGE SCALE GENOMIC DNA]</scope>
    <source>
        <strain evidence="3 4">RMSCC 3488</strain>
    </source>
</reference>
<evidence type="ECO:0000256" key="1">
    <source>
        <dbReference type="SAM" id="MobiDB-lite"/>
    </source>
</evidence>
<evidence type="ECO:0000313" key="3">
    <source>
        <dbReference type="EMBL" id="KMM67169.1"/>
    </source>
</evidence>
<proteinExistence type="predicted"/>
<keyword evidence="2" id="KW-0472">Membrane</keyword>
<evidence type="ECO:0000256" key="2">
    <source>
        <dbReference type="SAM" id="Phobius"/>
    </source>
</evidence>
<gene>
    <name evidence="3" type="ORF">CPAG_03504</name>
</gene>
<dbReference type="VEuPathDB" id="FungiDB:CPAG_03504"/>
<organism evidence="3 4">
    <name type="scientific">Coccidioides posadasii RMSCC 3488</name>
    <dbReference type="NCBI Taxonomy" id="454284"/>
    <lineage>
        <taxon>Eukaryota</taxon>
        <taxon>Fungi</taxon>
        <taxon>Dikarya</taxon>
        <taxon>Ascomycota</taxon>
        <taxon>Pezizomycotina</taxon>
        <taxon>Eurotiomycetes</taxon>
        <taxon>Eurotiomycetidae</taxon>
        <taxon>Onygenales</taxon>
        <taxon>Onygenaceae</taxon>
        <taxon>Coccidioides</taxon>
    </lineage>
</organism>
<accession>A0A0J6FE52</accession>
<reference evidence="4" key="3">
    <citation type="journal article" date="2010" name="Genome Res.">
        <title>Population genomic sequencing of Coccidioides fungi reveals recent hybridization and transposon control.</title>
        <authorList>
            <person name="Neafsey D.E."/>
            <person name="Barker B.M."/>
            <person name="Sharpton T.J."/>
            <person name="Stajich J.E."/>
            <person name="Park D.J."/>
            <person name="Whiston E."/>
            <person name="Hung C.-Y."/>
            <person name="McMahan C."/>
            <person name="White J."/>
            <person name="Sykes S."/>
            <person name="Heiman D."/>
            <person name="Young S."/>
            <person name="Zeng Q."/>
            <person name="Abouelleil A."/>
            <person name="Aftuck L."/>
            <person name="Bessette D."/>
            <person name="Brown A."/>
            <person name="FitzGerald M."/>
            <person name="Lui A."/>
            <person name="Macdonald J.P."/>
            <person name="Priest M."/>
            <person name="Orbach M.J."/>
            <person name="Galgiani J.N."/>
            <person name="Kirkland T.N."/>
            <person name="Cole G.T."/>
            <person name="Birren B.W."/>
            <person name="Henn M.R."/>
            <person name="Taylor J.W."/>
            <person name="Rounsley S.D."/>
        </authorList>
    </citation>
    <scope>NUCLEOTIDE SEQUENCE [LARGE SCALE GENOMIC DNA]</scope>
    <source>
        <strain evidence="4">RMSCC 3488</strain>
    </source>
</reference>
<sequence>MSTHSHPNLARIWMHIAMCLSPVTFLVEILPLHGKRKRKGPAYHPNETLDDDLREGTLQGARP</sequence>
<reference evidence="4" key="2">
    <citation type="journal article" date="2009" name="Genome Res.">
        <title>Comparative genomic analyses of the human fungal pathogens Coccidioides and their relatives.</title>
        <authorList>
            <person name="Sharpton T.J."/>
            <person name="Stajich J.E."/>
            <person name="Rounsley S.D."/>
            <person name="Gardner M.J."/>
            <person name="Wortman J.R."/>
            <person name="Jordar V.S."/>
            <person name="Maiti R."/>
            <person name="Kodira C.D."/>
            <person name="Neafsey D.E."/>
            <person name="Zeng Q."/>
            <person name="Hung C.-Y."/>
            <person name="McMahan C."/>
            <person name="Muszewska A."/>
            <person name="Grynberg M."/>
            <person name="Mandel M.A."/>
            <person name="Kellner E.M."/>
            <person name="Barker B.M."/>
            <person name="Galgiani J.N."/>
            <person name="Orbach M.J."/>
            <person name="Kirkland T.N."/>
            <person name="Cole G.T."/>
            <person name="Henn M.R."/>
            <person name="Birren B.W."/>
            <person name="Taylor J.W."/>
        </authorList>
    </citation>
    <scope>NUCLEOTIDE SEQUENCE [LARGE SCALE GENOMIC DNA]</scope>
    <source>
        <strain evidence="4">RMSCC 3488</strain>
    </source>
</reference>
<name>A0A0J6FE52_COCPO</name>
<protein>
    <submittedName>
        <fullName evidence="3">Uncharacterized protein</fullName>
    </submittedName>
</protein>
<feature type="region of interest" description="Disordered" evidence="1">
    <location>
        <begin position="35"/>
        <end position="63"/>
    </location>
</feature>
<evidence type="ECO:0000313" key="4">
    <source>
        <dbReference type="Proteomes" id="UP000054567"/>
    </source>
</evidence>
<feature type="transmembrane region" description="Helical" evidence="2">
    <location>
        <begin position="12"/>
        <end position="30"/>
    </location>
</feature>